<accession>A0A2K1QHU8</accession>
<dbReference type="EMBL" id="NKHZ01000086">
    <property type="protein sequence ID" value="PNS14433.1"/>
    <property type="molecule type" value="Genomic_DNA"/>
</dbReference>
<dbReference type="STRING" id="2082308.A0A2K1QHU8"/>
<dbReference type="Proteomes" id="UP000243797">
    <property type="component" value="Unassembled WGS sequence"/>
</dbReference>
<gene>
    <name evidence="3" type="ORF">CAC42_3719</name>
</gene>
<organism evidence="3 4">
    <name type="scientific">Sphaceloma murrayae</name>
    <dbReference type="NCBI Taxonomy" id="2082308"/>
    <lineage>
        <taxon>Eukaryota</taxon>
        <taxon>Fungi</taxon>
        <taxon>Dikarya</taxon>
        <taxon>Ascomycota</taxon>
        <taxon>Pezizomycotina</taxon>
        <taxon>Dothideomycetes</taxon>
        <taxon>Dothideomycetidae</taxon>
        <taxon>Myriangiales</taxon>
        <taxon>Elsinoaceae</taxon>
        <taxon>Sphaceloma</taxon>
    </lineage>
</organism>
<name>A0A2K1QHU8_9PEZI</name>
<feature type="domain" description="Sld7 C-terminal" evidence="2">
    <location>
        <begin position="301"/>
        <end position="385"/>
    </location>
</feature>
<feature type="compositionally biased region" description="Basic and acidic residues" evidence="1">
    <location>
        <begin position="145"/>
        <end position="155"/>
    </location>
</feature>
<feature type="region of interest" description="Disordered" evidence="1">
    <location>
        <begin position="195"/>
        <end position="305"/>
    </location>
</feature>
<keyword evidence="4" id="KW-1185">Reference proteome</keyword>
<dbReference type="AlphaFoldDB" id="A0A2K1QHU8"/>
<feature type="region of interest" description="Disordered" evidence="1">
    <location>
        <begin position="318"/>
        <end position="337"/>
    </location>
</feature>
<proteinExistence type="predicted"/>
<evidence type="ECO:0000259" key="2">
    <source>
        <dbReference type="Pfam" id="PF18596"/>
    </source>
</evidence>
<evidence type="ECO:0000256" key="1">
    <source>
        <dbReference type="SAM" id="MobiDB-lite"/>
    </source>
</evidence>
<protein>
    <recommendedName>
        <fullName evidence="2">Sld7 C-terminal domain-containing protein</fullName>
    </recommendedName>
</protein>
<evidence type="ECO:0000313" key="4">
    <source>
        <dbReference type="Proteomes" id="UP000243797"/>
    </source>
</evidence>
<comment type="caution">
    <text evidence="3">The sequence shown here is derived from an EMBL/GenBank/DDBJ whole genome shotgun (WGS) entry which is preliminary data.</text>
</comment>
<dbReference type="InterPro" id="IPR041260">
    <property type="entry name" value="Sld7_C"/>
</dbReference>
<dbReference type="OrthoDB" id="4205424at2759"/>
<feature type="compositionally biased region" description="Polar residues" evidence="1">
    <location>
        <begin position="270"/>
        <end position="301"/>
    </location>
</feature>
<feature type="region of interest" description="Disordered" evidence="1">
    <location>
        <begin position="457"/>
        <end position="483"/>
    </location>
</feature>
<feature type="region of interest" description="Disordered" evidence="1">
    <location>
        <begin position="129"/>
        <end position="155"/>
    </location>
</feature>
<reference evidence="3 4" key="1">
    <citation type="submission" date="2017-06" db="EMBL/GenBank/DDBJ databases">
        <title>Draft genome sequence of a variant of Elsinoe murrayae.</title>
        <authorList>
            <person name="Cheng Q."/>
        </authorList>
    </citation>
    <scope>NUCLEOTIDE SEQUENCE [LARGE SCALE GENOMIC DNA]</scope>
    <source>
        <strain evidence="3 4">CQ-2017a</strain>
    </source>
</reference>
<dbReference type="Pfam" id="PF18596">
    <property type="entry name" value="Sld7_C"/>
    <property type="match status" value="1"/>
</dbReference>
<evidence type="ECO:0000313" key="3">
    <source>
        <dbReference type="EMBL" id="PNS14433.1"/>
    </source>
</evidence>
<dbReference type="InParanoid" id="A0A2K1QHU8"/>
<feature type="compositionally biased region" description="Low complexity" evidence="1">
    <location>
        <begin position="229"/>
        <end position="251"/>
    </location>
</feature>
<sequence length="483" mass="52704">MRTWTGSLTHAKDRCVQDVQLSFPHGPDLLRPDARLTFLSLVETALLPLHIRCSPYLDVQTSDANTADWFGALLLSDQSQGDQHQRPWWQTHHPESRLGILASITQDRSPSAGTAAPSEILFFAVKSTGPSCPPTPPRSSDSIDAVEHPTDPQEPHLRVKAVLLSSDLLKAQAPAQLTPPASPAKSDDHVKAIFVPTYGDPLPSKKRRSLSDAFDEATKRRRQAKKNPGASTAAAASSHSHTVASSLSSGLIQPASQPTTGDKKPLGRASSLQLAKSRSQSPAPRPGTSLSETKTTLNPTEQRNRDLISRLTLAGMRLRGLHQTKSRSAQRSEQEKRADEDFKLVYHNTLKAVSFAFRGTLASMELKSHTILLQEKVEMMLHLFCSDPLVVVSAESPQEGVTPSGRTPFKTPTMQHTHNVGFPFPAPAEKAAVPWSPATASRGLDLAIVKTSEAACQERKGEARDLTTTNLKRKREREREPGF</sequence>